<keyword evidence="3" id="KW-0472">Membrane</keyword>
<dbReference type="Gene3D" id="2.60.120.260">
    <property type="entry name" value="Galactose-binding domain-like"/>
    <property type="match status" value="1"/>
</dbReference>
<keyword evidence="3" id="KW-0812">Transmembrane</keyword>
<feature type="compositionally biased region" description="Polar residues" evidence="2">
    <location>
        <begin position="216"/>
        <end position="225"/>
    </location>
</feature>
<name>C3YB46_BRAFL</name>
<evidence type="ECO:0000313" key="5">
    <source>
        <dbReference type="EMBL" id="EEN62508.1"/>
    </source>
</evidence>
<dbReference type="SUPFAM" id="SSF49785">
    <property type="entry name" value="Galactose-binding domain-like"/>
    <property type="match status" value="1"/>
</dbReference>
<feature type="transmembrane region" description="Helical" evidence="3">
    <location>
        <begin position="289"/>
        <end position="311"/>
    </location>
</feature>
<feature type="compositionally biased region" description="Polar residues" evidence="2">
    <location>
        <begin position="352"/>
        <end position="377"/>
    </location>
</feature>
<protein>
    <recommendedName>
        <fullName evidence="6">F5/8 type C domain-containing protein</fullName>
    </recommendedName>
</protein>
<evidence type="ECO:0008006" key="6">
    <source>
        <dbReference type="Google" id="ProtNLM"/>
    </source>
</evidence>
<organism>
    <name type="scientific">Branchiostoma floridae</name>
    <name type="common">Florida lancelet</name>
    <name type="synonym">Amphioxus</name>
    <dbReference type="NCBI Taxonomy" id="7739"/>
    <lineage>
        <taxon>Eukaryota</taxon>
        <taxon>Metazoa</taxon>
        <taxon>Chordata</taxon>
        <taxon>Cephalochordata</taxon>
        <taxon>Leptocardii</taxon>
        <taxon>Amphioxiformes</taxon>
        <taxon>Branchiostomatidae</taxon>
        <taxon>Branchiostoma</taxon>
    </lineage>
</organism>
<evidence type="ECO:0000256" key="4">
    <source>
        <dbReference type="SAM" id="SignalP"/>
    </source>
</evidence>
<feature type="region of interest" description="Disordered" evidence="2">
    <location>
        <begin position="352"/>
        <end position="383"/>
    </location>
</feature>
<evidence type="ECO:0000256" key="1">
    <source>
        <dbReference type="ARBA" id="ARBA00023157"/>
    </source>
</evidence>
<keyword evidence="3" id="KW-1133">Transmembrane helix</keyword>
<keyword evidence="4" id="KW-0732">Signal</keyword>
<feature type="chain" id="PRO_5002935411" description="F5/8 type C domain-containing protein" evidence="4">
    <location>
        <begin position="24"/>
        <end position="383"/>
    </location>
</feature>
<gene>
    <name evidence="5" type="ORF">BRAFLDRAFT_91919</name>
</gene>
<dbReference type="InterPro" id="IPR002172">
    <property type="entry name" value="LDrepeatLR_classA_rpt"/>
</dbReference>
<feature type="region of interest" description="Disordered" evidence="2">
    <location>
        <begin position="198"/>
        <end position="257"/>
    </location>
</feature>
<evidence type="ECO:0000256" key="3">
    <source>
        <dbReference type="SAM" id="Phobius"/>
    </source>
</evidence>
<evidence type="ECO:0000256" key="2">
    <source>
        <dbReference type="SAM" id="MobiDB-lite"/>
    </source>
</evidence>
<dbReference type="CDD" id="cd00112">
    <property type="entry name" value="LDLa"/>
    <property type="match status" value="1"/>
</dbReference>
<sequence length="383" mass="42036">MPPSKTSLLLMWSLYHYVTSTSALTGGWLETDPTWVTSDVWGGQDGVQYVAGYVLDFNLNTGWKRAPEEGTWWLTFDLQTPKTLSRIRLVMERRNTPDVTVLRSTTAGRRWNVVKEFNDLETLAGVVDLSGFLSTGQHWRLEFTSLTSQTVIYEIMFFEDGNCDVYDVICDGAADCDDGSDEVDCDQCLDDMASVGTGVEKEHRNDPSLEAKSDPNSDIETSANIGGSSGNDGDSPDPVENGCEDPRSRNFRNLSHVDVRNMPNPNPMYMAHDPHRGVCEGAVSRTCCVLAAATLTFLICVGICAVLLIVFNRNMDGNQEVTPANALVEESTSTFRSTSNFSSEFVMLTTSNSSKDAKLQSSSNSPQRATLPSTSNAPKELVE</sequence>
<feature type="compositionally biased region" description="Basic and acidic residues" evidence="2">
    <location>
        <begin position="199"/>
        <end position="215"/>
    </location>
</feature>
<keyword evidence="1" id="KW-1015">Disulfide bond</keyword>
<dbReference type="InterPro" id="IPR008979">
    <property type="entry name" value="Galactose-bd-like_sf"/>
</dbReference>
<dbReference type="InParanoid" id="C3YB46"/>
<feature type="signal peptide" evidence="4">
    <location>
        <begin position="1"/>
        <end position="23"/>
    </location>
</feature>
<proteinExistence type="predicted"/>
<dbReference type="AlphaFoldDB" id="C3YB46"/>
<dbReference type="PANTHER" id="PTHR20851:SF0">
    <property type="entry name" value="APOLIPOPROTEIN(A)"/>
    <property type="match status" value="1"/>
</dbReference>
<accession>C3YB46</accession>
<dbReference type="PANTHER" id="PTHR20851">
    <property type="entry name" value="DORSAL INTERACTING PROTEIN 3"/>
    <property type="match status" value="1"/>
</dbReference>
<reference evidence="5" key="1">
    <citation type="journal article" date="2008" name="Nature">
        <title>The amphioxus genome and the evolution of the chordate karyotype.</title>
        <authorList>
            <consortium name="US DOE Joint Genome Institute (JGI-PGF)"/>
            <person name="Putnam N.H."/>
            <person name="Butts T."/>
            <person name="Ferrier D.E.K."/>
            <person name="Furlong R.F."/>
            <person name="Hellsten U."/>
            <person name="Kawashima T."/>
            <person name="Robinson-Rechavi M."/>
            <person name="Shoguchi E."/>
            <person name="Terry A."/>
            <person name="Yu J.-K."/>
            <person name="Benito-Gutierrez E.L."/>
            <person name="Dubchak I."/>
            <person name="Garcia-Fernandez J."/>
            <person name="Gibson-Brown J.J."/>
            <person name="Grigoriev I.V."/>
            <person name="Horton A.C."/>
            <person name="de Jong P.J."/>
            <person name="Jurka J."/>
            <person name="Kapitonov V.V."/>
            <person name="Kohara Y."/>
            <person name="Kuroki Y."/>
            <person name="Lindquist E."/>
            <person name="Lucas S."/>
            <person name="Osoegawa K."/>
            <person name="Pennacchio L.A."/>
            <person name="Salamov A.A."/>
            <person name="Satou Y."/>
            <person name="Sauka-Spengler T."/>
            <person name="Schmutz J."/>
            <person name="Shin-I T."/>
            <person name="Toyoda A."/>
            <person name="Bronner-Fraser M."/>
            <person name="Fujiyama A."/>
            <person name="Holland L.Z."/>
            <person name="Holland P.W.H."/>
            <person name="Satoh N."/>
            <person name="Rokhsar D.S."/>
        </authorList>
    </citation>
    <scope>NUCLEOTIDE SEQUENCE [LARGE SCALE GENOMIC DNA]</scope>
    <source>
        <strain evidence="5">S238N-H82</strain>
        <tissue evidence="5">Testes</tissue>
    </source>
</reference>
<dbReference type="EMBL" id="GG666496">
    <property type="protein sequence ID" value="EEN62508.1"/>
    <property type="molecule type" value="Genomic_DNA"/>
</dbReference>